<dbReference type="SMART" id="SM01188">
    <property type="entry name" value="ELK"/>
    <property type="match status" value="1"/>
</dbReference>
<keyword evidence="11" id="KW-1185">Reference proteome</keyword>
<dbReference type="InterPro" id="IPR005541">
    <property type="entry name" value="KNOX2"/>
</dbReference>
<dbReference type="InterPro" id="IPR001356">
    <property type="entry name" value="HD"/>
</dbReference>
<keyword evidence="2 5" id="KW-0238">DNA-binding</keyword>
<dbReference type="Pfam" id="PF03789">
    <property type="entry name" value="ELK"/>
    <property type="match status" value="1"/>
</dbReference>
<evidence type="ECO:0000256" key="1">
    <source>
        <dbReference type="ARBA" id="ARBA00004123"/>
    </source>
</evidence>
<dbReference type="InterPro" id="IPR005540">
    <property type="entry name" value="KNOX1"/>
</dbReference>
<comment type="caution">
    <text evidence="10">The sequence shown here is derived from an EMBL/GenBank/DDBJ whole genome shotgun (WGS) entry which is preliminary data.</text>
</comment>
<evidence type="ECO:0000256" key="6">
    <source>
        <dbReference type="PROSITE-ProRule" id="PRU00559"/>
    </source>
</evidence>
<dbReference type="InterPro" id="IPR009057">
    <property type="entry name" value="Homeodomain-like_sf"/>
</dbReference>
<dbReference type="Proteomes" id="UP001154282">
    <property type="component" value="Unassembled WGS sequence"/>
</dbReference>
<dbReference type="Pfam" id="PF05920">
    <property type="entry name" value="Homeobox_KN"/>
    <property type="match status" value="1"/>
</dbReference>
<evidence type="ECO:0000256" key="3">
    <source>
        <dbReference type="ARBA" id="ARBA00023155"/>
    </source>
</evidence>
<dbReference type="SUPFAM" id="SSF46689">
    <property type="entry name" value="Homeodomain-like"/>
    <property type="match status" value="1"/>
</dbReference>
<dbReference type="GO" id="GO:0000981">
    <property type="term" value="F:DNA-binding transcription factor activity, RNA polymerase II-specific"/>
    <property type="evidence" value="ECO:0007669"/>
    <property type="project" value="InterPro"/>
</dbReference>
<sequence>MLWKRGEKLLFLYKNQSSVCHSVPGIDSLPLSSPQPSYHKHTLYTSAANLSPSFFSSSISIISSHHLNTMDAPYCLYSTTTSAAAATTKASSNDDDYCYSLQLPADMAALLSNYNRVDNHQLNINHDDSNNYYYNYSYADDPCHFSPPGTGAIPSPPPPSWEAASGGGGQVMFCPSEGGGRSGSSSVSDAASAAEEEGGGMMMMRARIAAHPLYPKLLQAYIDCHKVGAPAEMSSILDEMMRQQSSIISADVSQQTQIMSSSSTSRLGADPELDDFMESYYEVLVKYKWEMWRPFDEATAFLTDIQSQFHALCGPPPAFTAPPPLHPPDQQKVVINNNGNMNAGGGGGGGGSGSSDEDMSSGEADHLGSSSAAGRNDSRGQRLMISEEDRELKDRLMHKYGGYLSSLKQEFSKKKKKGKLPKEGRLILLNWWNLHYKWPYPTVEADKVALAESTGLDQKQINNWFINQRKRHWKPTDNMQSSVIDSLYSTDPPFFISDYHH</sequence>
<organism evidence="10 11">
    <name type="scientific">Linum tenue</name>
    <dbReference type="NCBI Taxonomy" id="586396"/>
    <lineage>
        <taxon>Eukaryota</taxon>
        <taxon>Viridiplantae</taxon>
        <taxon>Streptophyta</taxon>
        <taxon>Embryophyta</taxon>
        <taxon>Tracheophyta</taxon>
        <taxon>Spermatophyta</taxon>
        <taxon>Magnoliopsida</taxon>
        <taxon>eudicotyledons</taxon>
        <taxon>Gunneridae</taxon>
        <taxon>Pentapetalae</taxon>
        <taxon>rosids</taxon>
        <taxon>fabids</taxon>
        <taxon>Malpighiales</taxon>
        <taxon>Linaceae</taxon>
        <taxon>Linum</taxon>
    </lineage>
</organism>
<dbReference type="PROSITE" id="PS00027">
    <property type="entry name" value="HOMEOBOX_1"/>
    <property type="match status" value="1"/>
</dbReference>
<gene>
    <name evidence="10" type="ORF">LITE_LOCUS9950</name>
</gene>
<dbReference type="GO" id="GO:0005634">
    <property type="term" value="C:nucleus"/>
    <property type="evidence" value="ECO:0007669"/>
    <property type="project" value="UniProtKB-SubCell"/>
</dbReference>
<dbReference type="PANTHER" id="PTHR11850">
    <property type="entry name" value="HOMEOBOX PROTEIN TRANSCRIPTION FACTORS"/>
    <property type="match status" value="1"/>
</dbReference>
<feature type="DNA-binding region" description="Homeobox; TALE-type" evidence="5">
    <location>
        <begin position="447"/>
        <end position="476"/>
    </location>
</feature>
<feature type="compositionally biased region" description="Gly residues" evidence="7">
    <location>
        <begin position="342"/>
        <end position="353"/>
    </location>
</feature>
<feature type="domain" description="ELK" evidence="9">
    <location>
        <begin position="391"/>
        <end position="411"/>
    </location>
</feature>
<dbReference type="Gene3D" id="1.10.10.60">
    <property type="entry name" value="Homeodomain-like"/>
    <property type="match status" value="1"/>
</dbReference>
<accession>A0AAV0IP93</accession>
<dbReference type="SMART" id="SM01255">
    <property type="entry name" value="KNOX1"/>
    <property type="match status" value="1"/>
</dbReference>
<evidence type="ECO:0000256" key="2">
    <source>
        <dbReference type="ARBA" id="ARBA00023125"/>
    </source>
</evidence>
<feature type="region of interest" description="Disordered" evidence="7">
    <location>
        <begin position="316"/>
        <end position="384"/>
    </location>
</feature>
<dbReference type="SMART" id="SM01256">
    <property type="entry name" value="KNOX2"/>
    <property type="match status" value="1"/>
</dbReference>
<evidence type="ECO:0000256" key="5">
    <source>
        <dbReference type="PROSITE-ProRule" id="PRU00108"/>
    </source>
</evidence>
<feature type="compositionally biased region" description="Pro residues" evidence="7">
    <location>
        <begin position="316"/>
        <end position="327"/>
    </location>
</feature>
<dbReference type="Pfam" id="PF03791">
    <property type="entry name" value="KNOX2"/>
    <property type="match status" value="1"/>
</dbReference>
<evidence type="ECO:0000259" key="9">
    <source>
        <dbReference type="PROSITE" id="PS51213"/>
    </source>
</evidence>
<evidence type="ECO:0000259" key="8">
    <source>
        <dbReference type="PROSITE" id="PS50071"/>
    </source>
</evidence>
<proteinExistence type="inferred from homology"/>
<comment type="subcellular location">
    <subcellularLocation>
        <location evidence="1 5">Nucleus</location>
    </subcellularLocation>
</comment>
<name>A0AAV0IP93_9ROSI</name>
<dbReference type="InterPro" id="IPR005539">
    <property type="entry name" value="ELK_dom"/>
</dbReference>
<dbReference type="InterPro" id="IPR050224">
    <property type="entry name" value="TALE_homeobox"/>
</dbReference>
<reference evidence="10" key="1">
    <citation type="submission" date="2022-08" db="EMBL/GenBank/DDBJ databases">
        <authorList>
            <person name="Gutierrez-Valencia J."/>
        </authorList>
    </citation>
    <scope>NUCLEOTIDE SEQUENCE</scope>
</reference>
<dbReference type="InterPro" id="IPR008422">
    <property type="entry name" value="KN_HD"/>
</dbReference>
<keyword evidence="4 5" id="KW-0539">Nucleus</keyword>
<dbReference type="GO" id="GO:0003677">
    <property type="term" value="F:DNA binding"/>
    <property type="evidence" value="ECO:0007669"/>
    <property type="project" value="UniProtKB-UniRule"/>
</dbReference>
<keyword evidence="3 5" id="KW-0371">Homeobox</keyword>
<dbReference type="Pfam" id="PF03790">
    <property type="entry name" value="KNOX1"/>
    <property type="match status" value="1"/>
</dbReference>
<evidence type="ECO:0000313" key="11">
    <source>
        <dbReference type="Proteomes" id="UP001154282"/>
    </source>
</evidence>
<evidence type="ECO:0000313" key="10">
    <source>
        <dbReference type="EMBL" id="CAI0398573.1"/>
    </source>
</evidence>
<dbReference type="EMBL" id="CAMGYJ010000004">
    <property type="protein sequence ID" value="CAI0398573.1"/>
    <property type="molecule type" value="Genomic_DNA"/>
</dbReference>
<dbReference type="SMART" id="SM00389">
    <property type="entry name" value="HOX"/>
    <property type="match status" value="1"/>
</dbReference>
<evidence type="ECO:0000256" key="7">
    <source>
        <dbReference type="SAM" id="MobiDB-lite"/>
    </source>
</evidence>
<dbReference type="AlphaFoldDB" id="A0AAV0IP93"/>
<feature type="domain" description="Homeobox" evidence="8">
    <location>
        <begin position="446"/>
        <end position="475"/>
    </location>
</feature>
<dbReference type="InterPro" id="IPR017970">
    <property type="entry name" value="Homeobox_CS"/>
</dbReference>
<protein>
    <submittedName>
        <fullName evidence="10">Uncharacterized protein</fullName>
    </submittedName>
</protein>
<dbReference type="PROSITE" id="PS51213">
    <property type="entry name" value="ELK"/>
    <property type="match status" value="1"/>
</dbReference>
<comment type="similarity">
    <text evidence="6">Belongs to the TALE/KNOX homeobox family.</text>
</comment>
<evidence type="ECO:0000256" key="4">
    <source>
        <dbReference type="ARBA" id="ARBA00023242"/>
    </source>
</evidence>
<dbReference type="CDD" id="cd00086">
    <property type="entry name" value="homeodomain"/>
    <property type="match status" value="1"/>
</dbReference>
<dbReference type="PROSITE" id="PS50071">
    <property type="entry name" value="HOMEOBOX_2"/>
    <property type="match status" value="1"/>
</dbReference>